<dbReference type="GO" id="GO:0005524">
    <property type="term" value="F:ATP binding"/>
    <property type="evidence" value="ECO:0007669"/>
    <property type="project" value="UniProtKB-KW"/>
</dbReference>
<keyword evidence="2" id="KW-0547">Nucleotide-binding</keyword>
<keyword evidence="1" id="KW-0677">Repeat</keyword>
<keyword evidence="10" id="KW-1185">Reference proteome</keyword>
<evidence type="ECO:0000313" key="10">
    <source>
        <dbReference type="Proteomes" id="UP001443914"/>
    </source>
</evidence>
<dbReference type="Gene3D" id="1.10.8.430">
    <property type="entry name" value="Helical domain of apoptotic protease-activating factors"/>
    <property type="match status" value="1"/>
</dbReference>
<dbReference type="Gene3D" id="3.40.50.300">
    <property type="entry name" value="P-loop containing nucleotide triphosphate hydrolases"/>
    <property type="match status" value="1"/>
</dbReference>
<dbReference type="Pfam" id="PF00931">
    <property type="entry name" value="NB-ARC"/>
    <property type="match status" value="1"/>
</dbReference>
<feature type="domain" description="Disease resistance protein winged helix" evidence="7">
    <location>
        <begin position="432"/>
        <end position="504"/>
    </location>
</feature>
<dbReference type="Gene3D" id="1.10.10.10">
    <property type="entry name" value="Winged helix-like DNA-binding domain superfamily/Winged helix DNA-binding domain"/>
    <property type="match status" value="1"/>
</dbReference>
<dbReference type="PANTHER" id="PTHR36766">
    <property type="entry name" value="PLANT BROAD-SPECTRUM MILDEW RESISTANCE PROTEIN RPW8"/>
    <property type="match status" value="1"/>
</dbReference>
<evidence type="ECO:0000259" key="8">
    <source>
        <dbReference type="Pfam" id="PF23598"/>
    </source>
</evidence>
<dbReference type="Gene3D" id="1.20.5.4130">
    <property type="match status" value="1"/>
</dbReference>
<reference evidence="9" key="1">
    <citation type="submission" date="2024-03" db="EMBL/GenBank/DDBJ databases">
        <title>WGS assembly of Saponaria officinalis var. Norfolk2.</title>
        <authorList>
            <person name="Jenkins J."/>
            <person name="Shu S."/>
            <person name="Grimwood J."/>
            <person name="Barry K."/>
            <person name="Goodstein D."/>
            <person name="Schmutz J."/>
            <person name="Leebens-Mack J."/>
            <person name="Osbourn A."/>
        </authorList>
    </citation>
    <scope>NUCLEOTIDE SEQUENCE [LARGE SCALE GENOMIC DNA]</scope>
    <source>
        <strain evidence="9">JIC</strain>
    </source>
</reference>
<dbReference type="GO" id="GO:0043531">
    <property type="term" value="F:ADP binding"/>
    <property type="evidence" value="ECO:0007669"/>
    <property type="project" value="InterPro"/>
</dbReference>
<keyword evidence="4" id="KW-0067">ATP-binding</keyword>
<evidence type="ECO:0000259" key="6">
    <source>
        <dbReference type="Pfam" id="PF18052"/>
    </source>
</evidence>
<dbReference type="Pfam" id="PF18052">
    <property type="entry name" value="Rx_N"/>
    <property type="match status" value="1"/>
</dbReference>
<dbReference type="GO" id="GO:0006952">
    <property type="term" value="P:defense response"/>
    <property type="evidence" value="ECO:0007669"/>
    <property type="project" value="UniProtKB-KW"/>
</dbReference>
<keyword evidence="3" id="KW-0611">Plant defense</keyword>
<dbReference type="EMBL" id="JBDFQZ010000017">
    <property type="protein sequence ID" value="KAK9663606.1"/>
    <property type="molecule type" value="Genomic_DNA"/>
</dbReference>
<gene>
    <name evidence="9" type="ORF">RND81_O271000</name>
</gene>
<dbReference type="InterPro" id="IPR036388">
    <property type="entry name" value="WH-like_DNA-bd_sf"/>
</dbReference>
<dbReference type="InterPro" id="IPR042197">
    <property type="entry name" value="Apaf_helical"/>
</dbReference>
<dbReference type="Pfam" id="PF23598">
    <property type="entry name" value="LRR_14"/>
    <property type="match status" value="1"/>
</dbReference>
<feature type="domain" description="NB-ARC" evidence="5">
    <location>
        <begin position="168"/>
        <end position="344"/>
    </location>
</feature>
<dbReference type="InterPro" id="IPR058922">
    <property type="entry name" value="WHD_DRP"/>
</dbReference>
<dbReference type="SUPFAM" id="SSF52540">
    <property type="entry name" value="P-loop containing nucleoside triphosphate hydrolases"/>
    <property type="match status" value="1"/>
</dbReference>
<dbReference type="InterPro" id="IPR002182">
    <property type="entry name" value="NB-ARC"/>
</dbReference>
<dbReference type="PRINTS" id="PR00364">
    <property type="entry name" value="DISEASERSIST"/>
</dbReference>
<evidence type="ECO:0000259" key="5">
    <source>
        <dbReference type="Pfam" id="PF00931"/>
    </source>
</evidence>
<evidence type="ECO:0000256" key="3">
    <source>
        <dbReference type="ARBA" id="ARBA00022821"/>
    </source>
</evidence>
<dbReference type="SUPFAM" id="SSF52058">
    <property type="entry name" value="L domain-like"/>
    <property type="match status" value="1"/>
</dbReference>
<feature type="domain" description="Disease resistance N-terminal" evidence="6">
    <location>
        <begin position="11"/>
        <end position="92"/>
    </location>
</feature>
<proteinExistence type="predicted"/>
<dbReference type="PANTHER" id="PTHR36766:SF35">
    <property type="entry name" value="DISEASE RESISTANCE PROTEIN RGA3"/>
    <property type="match status" value="1"/>
</dbReference>
<comment type="caution">
    <text evidence="9">The sequence shown here is derived from an EMBL/GenBank/DDBJ whole genome shotgun (WGS) entry which is preliminary data.</text>
</comment>
<feature type="domain" description="Disease resistance R13L4/SHOC-2-like LRR" evidence="8">
    <location>
        <begin position="547"/>
        <end position="846"/>
    </location>
</feature>
<dbReference type="InterPro" id="IPR041118">
    <property type="entry name" value="Rx_N"/>
</dbReference>
<evidence type="ECO:0000256" key="4">
    <source>
        <dbReference type="ARBA" id="ARBA00022840"/>
    </source>
</evidence>
<sequence length="1126" mass="128461">MADLAISLAGKLIEVVGSEIIREICSIWGYKSQLDDLKETITTIVKVLLDAESKDCKLGHEAEHYIQQLKGAVYDADDLFDEFLTLAELKLHSKDDKLSKKVCDFFSAKKNSLSVAYSMSHAVRKIRKKLDSIASNHNTFGFTVDSQPIRKRREDTCSYVYKEEVVGREDDVDKLVDMLLHSGSQESVSFLSIVGVGGLGKTTLAQLVFNDDRIKSEFSLRLWTCVSDEKTEDFDEKKILTNILESLSHEKHNGLAKDVVQNKLGGLLGGNKFLIVLDDVWNEDRDKWLSLRKFLMVGGVKSRVLVTTRSKGTVLVVDDKYKYELTELSPENSWRLFEMTAFGEKGNDINDVNTSELIKLGKQIVEKCSNLPLAIRIVGTLLYGQNESMWRSFQEYGLANFNNGENKIMSILKLSYDNLESSLKACFSYCSLFPKDFKIKKEKLIRLWIAQGYIEPFYVGQSLEEAAEESFLILLRRCFFQGIEMNEIGGVESFRIHDLMHDVAKKEAGKDVVSLNFVANDLGDDVHHVFHLGSTCRGSFFPKCKIRSYVRDGFEINFPVVQLLENWNFLRTLDLHDLDIQTLPDSIGKLLHLRYLDLSYNKHLKLSDSVTKLYNLQTLDLNSCYYLTELPEGLAKLVNLRHLDISRCNYLSRMPPGLDKLSCLCVLTDFLVGEGVSSSLESLQALTNLRGSIHIRTARNLSSDTESSKSKEGYLRRMKHLETLVVTLSFIEKNATLLEKLEPPPSLKVLKLFSYDNTSLPTRWWQGELNFTTFLPNLVYVEFHGCRNLLHLPALSKLLHLKSLSLYILDKLEYMEDTNREIAANTFFPSLEYLKLSYVKALKGWWKREELNRNAWQPSFIKLSELEIDSCPYLASFPACPRLEKLTLRGVHKHLPMSLGKEEGLIKLRDVHIDNLDYLKSLPTESLTSFCLSANNDLESFSLLGETIFKRCFTLRSLIITYCNKLKSLNGGGWEHLTSLECLIICHAPRLTFSGRGSSTDNNAEDDNDGIPWRILQGSLRSLEFEHLEIKTLPQGMRYLTSLQNLKLTSCEKLECLPEWISCLPSLRSLQINYCESLRTLPGHLRDLSSLQFLQVLNCPLITKRFQDPNGDDWLNLRHIPTVDIR</sequence>
<dbReference type="Gene3D" id="3.80.10.10">
    <property type="entry name" value="Ribonuclease Inhibitor"/>
    <property type="match status" value="2"/>
</dbReference>
<evidence type="ECO:0000313" key="9">
    <source>
        <dbReference type="EMBL" id="KAK9663606.1"/>
    </source>
</evidence>
<dbReference type="InterPro" id="IPR032675">
    <property type="entry name" value="LRR_dom_sf"/>
</dbReference>
<organism evidence="9 10">
    <name type="scientific">Saponaria officinalis</name>
    <name type="common">Common soapwort</name>
    <name type="synonym">Lychnis saponaria</name>
    <dbReference type="NCBI Taxonomy" id="3572"/>
    <lineage>
        <taxon>Eukaryota</taxon>
        <taxon>Viridiplantae</taxon>
        <taxon>Streptophyta</taxon>
        <taxon>Embryophyta</taxon>
        <taxon>Tracheophyta</taxon>
        <taxon>Spermatophyta</taxon>
        <taxon>Magnoliopsida</taxon>
        <taxon>eudicotyledons</taxon>
        <taxon>Gunneridae</taxon>
        <taxon>Pentapetalae</taxon>
        <taxon>Caryophyllales</taxon>
        <taxon>Caryophyllaceae</taxon>
        <taxon>Caryophylleae</taxon>
        <taxon>Saponaria</taxon>
    </lineage>
</organism>
<dbReference type="SUPFAM" id="SSF52047">
    <property type="entry name" value="RNI-like"/>
    <property type="match status" value="1"/>
</dbReference>
<dbReference type="GO" id="GO:0051707">
    <property type="term" value="P:response to other organism"/>
    <property type="evidence" value="ECO:0007669"/>
    <property type="project" value="UniProtKB-ARBA"/>
</dbReference>
<dbReference type="InterPro" id="IPR055414">
    <property type="entry name" value="LRR_R13L4/SHOC2-like"/>
</dbReference>
<dbReference type="AlphaFoldDB" id="A0AAW1GJH5"/>
<dbReference type="InterPro" id="IPR027417">
    <property type="entry name" value="P-loop_NTPase"/>
</dbReference>
<accession>A0AAW1GJH5</accession>
<evidence type="ECO:0000256" key="1">
    <source>
        <dbReference type="ARBA" id="ARBA00022737"/>
    </source>
</evidence>
<dbReference type="FunFam" id="1.10.10.10:FF:000322">
    <property type="entry name" value="Probable disease resistance protein At1g63360"/>
    <property type="match status" value="1"/>
</dbReference>
<protein>
    <submittedName>
        <fullName evidence="9">Uncharacterized protein</fullName>
    </submittedName>
</protein>
<dbReference type="Proteomes" id="UP001443914">
    <property type="component" value="Unassembled WGS sequence"/>
</dbReference>
<dbReference type="Pfam" id="PF23559">
    <property type="entry name" value="WHD_DRP"/>
    <property type="match status" value="1"/>
</dbReference>
<name>A0AAW1GJH5_SAPOF</name>
<evidence type="ECO:0000256" key="2">
    <source>
        <dbReference type="ARBA" id="ARBA00022741"/>
    </source>
</evidence>
<evidence type="ECO:0000259" key="7">
    <source>
        <dbReference type="Pfam" id="PF23559"/>
    </source>
</evidence>